<reference evidence="1 2" key="1">
    <citation type="journal article" date="2018" name="Genome Biol. Evol.">
        <title>Multiple Roots of Fruiting Body Formation in Amoebozoa.</title>
        <authorList>
            <person name="Hillmann F."/>
            <person name="Forbes G."/>
            <person name="Novohradska S."/>
            <person name="Ferling I."/>
            <person name="Riege K."/>
            <person name="Groth M."/>
            <person name="Westermann M."/>
            <person name="Marz M."/>
            <person name="Spaller T."/>
            <person name="Winckler T."/>
            <person name="Schaap P."/>
            <person name="Glockner G."/>
        </authorList>
    </citation>
    <scope>NUCLEOTIDE SEQUENCE [LARGE SCALE GENOMIC DNA]</scope>
    <source>
        <strain evidence="1 2">Jena</strain>
    </source>
</reference>
<evidence type="ECO:0000313" key="2">
    <source>
        <dbReference type="Proteomes" id="UP000241769"/>
    </source>
</evidence>
<comment type="caution">
    <text evidence="1">The sequence shown here is derived from an EMBL/GenBank/DDBJ whole genome shotgun (WGS) entry which is preliminary data.</text>
</comment>
<evidence type="ECO:0000313" key="1">
    <source>
        <dbReference type="EMBL" id="PRP85652.1"/>
    </source>
</evidence>
<sequence>MPKTNNTLCEGSVTQKPLVLRLKNRQPRIKSIFSWDGLEEERHKIQCNAHRQVELYEKLHQKYSAMTISGMTVQAFKDPSCTDVDPDAKEVGILQKELKMMSRRLVEDNHLDFYFVRREWATITDPSPREREVCERAIALRMKKSK</sequence>
<protein>
    <submittedName>
        <fullName evidence="1">Uncharacterized protein</fullName>
    </submittedName>
</protein>
<dbReference type="InParanoid" id="A0A2P6NNX5"/>
<name>A0A2P6NNX5_9EUKA</name>
<accession>A0A2P6NNX5</accession>
<dbReference type="AlphaFoldDB" id="A0A2P6NNX5"/>
<keyword evidence="2" id="KW-1185">Reference proteome</keyword>
<dbReference type="EMBL" id="MDYQ01000041">
    <property type="protein sequence ID" value="PRP85652.1"/>
    <property type="molecule type" value="Genomic_DNA"/>
</dbReference>
<organism evidence="1 2">
    <name type="scientific">Planoprotostelium fungivorum</name>
    <dbReference type="NCBI Taxonomy" id="1890364"/>
    <lineage>
        <taxon>Eukaryota</taxon>
        <taxon>Amoebozoa</taxon>
        <taxon>Evosea</taxon>
        <taxon>Variosea</taxon>
        <taxon>Cavosteliida</taxon>
        <taxon>Cavosteliaceae</taxon>
        <taxon>Planoprotostelium</taxon>
    </lineage>
</organism>
<gene>
    <name evidence="1" type="ORF">PROFUN_06486</name>
</gene>
<proteinExistence type="predicted"/>
<dbReference type="Proteomes" id="UP000241769">
    <property type="component" value="Unassembled WGS sequence"/>
</dbReference>